<feature type="domain" description="HTH marR-type" evidence="1">
    <location>
        <begin position="13"/>
        <end position="144"/>
    </location>
</feature>
<evidence type="ECO:0000313" key="2">
    <source>
        <dbReference type="EMBL" id="BBZ78415.1"/>
    </source>
</evidence>
<protein>
    <submittedName>
        <fullName evidence="2">Putative HTH-type transcriptional regulator</fullName>
    </submittedName>
</protein>
<sequence>MGDMSQTEFDGADAPIGYLLHRVVAVMRPGVNAGLRELGISLPELVCLRLLAANPGLTSADLARATNVSAQAMNQVLNRLEELGAVSRPTVEARRTLPAQLTRQGKTLLKKGLDAAAVADRHLLDALSPAEVGELKRLLYKAGTSSESPDRAG</sequence>
<dbReference type="PROSITE" id="PS50995">
    <property type="entry name" value="HTH_MARR_2"/>
    <property type="match status" value="1"/>
</dbReference>
<name>A0A6N4WCA6_9MYCO</name>
<dbReference type="InterPro" id="IPR036390">
    <property type="entry name" value="WH_DNA-bd_sf"/>
</dbReference>
<dbReference type="GO" id="GO:0006950">
    <property type="term" value="P:response to stress"/>
    <property type="evidence" value="ECO:0007669"/>
    <property type="project" value="TreeGrafter"/>
</dbReference>
<dbReference type="InterPro" id="IPR000835">
    <property type="entry name" value="HTH_MarR-typ"/>
</dbReference>
<gene>
    <name evidence="2" type="ORF">MANY_37520</name>
</gene>
<dbReference type="EMBL" id="AP022620">
    <property type="protein sequence ID" value="BBZ78415.1"/>
    <property type="molecule type" value="Genomic_DNA"/>
</dbReference>
<organism evidence="2 3">
    <name type="scientific">Mycolicibacterium anyangense</name>
    <dbReference type="NCBI Taxonomy" id="1431246"/>
    <lineage>
        <taxon>Bacteria</taxon>
        <taxon>Bacillati</taxon>
        <taxon>Actinomycetota</taxon>
        <taxon>Actinomycetes</taxon>
        <taxon>Mycobacteriales</taxon>
        <taxon>Mycobacteriaceae</taxon>
        <taxon>Mycolicibacterium</taxon>
    </lineage>
</organism>
<dbReference type="Gene3D" id="1.10.10.10">
    <property type="entry name" value="Winged helix-like DNA-binding domain superfamily/Winged helix DNA-binding domain"/>
    <property type="match status" value="1"/>
</dbReference>
<evidence type="ECO:0000313" key="3">
    <source>
        <dbReference type="Proteomes" id="UP000467249"/>
    </source>
</evidence>
<accession>A0A6N4WCA6</accession>
<dbReference type="SUPFAM" id="SSF46785">
    <property type="entry name" value="Winged helix' DNA-binding domain"/>
    <property type="match status" value="1"/>
</dbReference>
<proteinExistence type="predicted"/>
<reference evidence="2 3" key="1">
    <citation type="journal article" date="2019" name="Emerg. Microbes Infect.">
        <title>Comprehensive subspecies identification of 175 nontuberculous mycobacteria species based on 7547 genomic profiles.</title>
        <authorList>
            <person name="Matsumoto Y."/>
            <person name="Kinjo T."/>
            <person name="Motooka D."/>
            <person name="Nabeya D."/>
            <person name="Jung N."/>
            <person name="Uechi K."/>
            <person name="Horii T."/>
            <person name="Iida T."/>
            <person name="Fujita J."/>
            <person name="Nakamura S."/>
        </authorList>
    </citation>
    <scope>NUCLEOTIDE SEQUENCE [LARGE SCALE GENOMIC DNA]</scope>
    <source>
        <strain evidence="2 3">JCM 30275</strain>
    </source>
</reference>
<dbReference type="Pfam" id="PF12802">
    <property type="entry name" value="MarR_2"/>
    <property type="match status" value="1"/>
</dbReference>
<dbReference type="InterPro" id="IPR039422">
    <property type="entry name" value="MarR/SlyA-like"/>
</dbReference>
<keyword evidence="3" id="KW-1185">Reference proteome</keyword>
<dbReference type="AlphaFoldDB" id="A0A6N4WCA6"/>
<dbReference type="Proteomes" id="UP000467249">
    <property type="component" value="Chromosome"/>
</dbReference>
<dbReference type="PANTHER" id="PTHR33164">
    <property type="entry name" value="TRANSCRIPTIONAL REGULATOR, MARR FAMILY"/>
    <property type="match status" value="1"/>
</dbReference>
<dbReference type="InterPro" id="IPR036388">
    <property type="entry name" value="WH-like_DNA-bd_sf"/>
</dbReference>
<dbReference type="SMART" id="SM00347">
    <property type="entry name" value="HTH_MARR"/>
    <property type="match status" value="1"/>
</dbReference>
<dbReference type="PANTHER" id="PTHR33164:SF43">
    <property type="entry name" value="HTH-TYPE TRANSCRIPTIONAL REPRESSOR YETL"/>
    <property type="match status" value="1"/>
</dbReference>
<evidence type="ECO:0000259" key="1">
    <source>
        <dbReference type="PROSITE" id="PS50995"/>
    </source>
</evidence>
<dbReference type="KEGG" id="many:MANY_37520"/>
<dbReference type="GO" id="GO:0003700">
    <property type="term" value="F:DNA-binding transcription factor activity"/>
    <property type="evidence" value="ECO:0007669"/>
    <property type="project" value="InterPro"/>
</dbReference>